<feature type="compositionally biased region" description="Basic and acidic residues" evidence="1">
    <location>
        <begin position="139"/>
        <end position="158"/>
    </location>
</feature>
<organism evidence="2">
    <name type="scientific">bioreactor metagenome</name>
    <dbReference type="NCBI Taxonomy" id="1076179"/>
    <lineage>
        <taxon>unclassified sequences</taxon>
        <taxon>metagenomes</taxon>
        <taxon>ecological metagenomes</taxon>
    </lineage>
</organism>
<dbReference type="AlphaFoldDB" id="A0A645GEJ2"/>
<feature type="compositionally biased region" description="Basic residues" evidence="1">
    <location>
        <begin position="118"/>
        <end position="129"/>
    </location>
</feature>
<dbReference type="EMBL" id="VSSQ01073384">
    <property type="protein sequence ID" value="MPN24510.1"/>
    <property type="molecule type" value="Genomic_DNA"/>
</dbReference>
<comment type="caution">
    <text evidence="2">The sequence shown here is derived from an EMBL/GenBank/DDBJ whole genome shotgun (WGS) entry which is preliminary data.</text>
</comment>
<evidence type="ECO:0000313" key="2">
    <source>
        <dbReference type="EMBL" id="MPN24510.1"/>
    </source>
</evidence>
<protein>
    <submittedName>
        <fullName evidence="2">Uncharacterized protein</fullName>
    </submittedName>
</protein>
<reference evidence="2" key="1">
    <citation type="submission" date="2019-08" db="EMBL/GenBank/DDBJ databases">
        <authorList>
            <person name="Kucharzyk K."/>
            <person name="Murdoch R.W."/>
            <person name="Higgins S."/>
            <person name="Loffler F."/>
        </authorList>
    </citation>
    <scope>NUCLEOTIDE SEQUENCE</scope>
</reference>
<feature type="region of interest" description="Disordered" evidence="1">
    <location>
        <begin position="106"/>
        <end position="166"/>
    </location>
</feature>
<sequence length="166" mass="18075">MKLADAQAGLVQRHFQTLAVEEQRHALAVLDFQLRALGGNHGLLGGLAGRNEDVVGRCGLGRVAVDEEHARAIGRFLELAGRDAVHVAALLILRFQFLNLLIGPRPDDQRQRGDGQHHRPGKAQQRRQQVHQATAAGEPDDHLAVAVHAREYPHDGNEQAKAQNGG</sequence>
<gene>
    <name evidence="2" type="ORF">SDC9_171909</name>
</gene>
<proteinExistence type="predicted"/>
<accession>A0A645GEJ2</accession>
<name>A0A645GEJ2_9ZZZZ</name>
<feature type="compositionally biased region" description="Basic and acidic residues" evidence="1">
    <location>
        <begin position="106"/>
        <end position="117"/>
    </location>
</feature>
<evidence type="ECO:0000256" key="1">
    <source>
        <dbReference type="SAM" id="MobiDB-lite"/>
    </source>
</evidence>